<feature type="compositionally biased region" description="Polar residues" evidence="1">
    <location>
        <begin position="84"/>
        <end position="103"/>
    </location>
</feature>
<sequence length="103" mass="11284">MKLSCLFVLLTVLGAVYSVCWTTYKDANHKGRKNSGCTNPGKCTTLYTNWKIFFKSINTGGGCVRLWENRGCSGKHIDLRPGSPSHNNLPSLGWSKAQSIGTC</sequence>
<accession>A0A2K8JLY4</accession>
<name>A0A2K8JLY4_PRIPG</name>
<feature type="signal peptide" evidence="2">
    <location>
        <begin position="1"/>
        <end position="18"/>
    </location>
</feature>
<dbReference type="InterPro" id="IPR011024">
    <property type="entry name" value="G_crystallin-like"/>
</dbReference>
<organism evidence="3">
    <name type="scientific">Pristhesancus plagipennis</name>
    <name type="common">Common assassin bug</name>
    <dbReference type="NCBI Taxonomy" id="1955184"/>
    <lineage>
        <taxon>Eukaryota</taxon>
        <taxon>Metazoa</taxon>
        <taxon>Ecdysozoa</taxon>
        <taxon>Arthropoda</taxon>
        <taxon>Hexapoda</taxon>
        <taxon>Insecta</taxon>
        <taxon>Pterygota</taxon>
        <taxon>Neoptera</taxon>
        <taxon>Paraneoptera</taxon>
        <taxon>Hemiptera</taxon>
        <taxon>Heteroptera</taxon>
        <taxon>Panheteroptera</taxon>
        <taxon>Cimicomorpha</taxon>
        <taxon>Reduviidae</taxon>
        <taxon>Harpactorinae</taxon>
        <taxon>Harpactorini</taxon>
        <taxon>Pristhesancus</taxon>
    </lineage>
</organism>
<keyword evidence="2" id="KW-0732">Signal</keyword>
<dbReference type="EMBL" id="KY031087">
    <property type="protein sequence ID" value="ATU82838.1"/>
    <property type="molecule type" value="mRNA"/>
</dbReference>
<evidence type="ECO:0000313" key="3">
    <source>
        <dbReference type="EMBL" id="ATU82838.1"/>
    </source>
</evidence>
<dbReference type="Gene3D" id="2.60.20.10">
    <property type="entry name" value="Crystallins"/>
    <property type="match status" value="1"/>
</dbReference>
<feature type="region of interest" description="Disordered" evidence="1">
    <location>
        <begin position="80"/>
        <end position="103"/>
    </location>
</feature>
<proteinExistence type="evidence at transcript level"/>
<reference evidence="3" key="1">
    <citation type="submission" date="2016-10" db="EMBL/GenBank/DDBJ databases">
        <title>The assassin bug Pristhesancus plagipennis produces two different types of venom.</title>
        <authorList>
            <person name="Walker A.A."/>
            <person name="Herzig V."/>
            <person name="Jin J."/>
            <person name="Fry B.G."/>
            <person name="King G.F."/>
        </authorList>
    </citation>
    <scope>NUCLEOTIDE SEQUENCE</scope>
    <source>
        <tissue evidence="3">Venom/labial glands</tissue>
    </source>
</reference>
<dbReference type="SUPFAM" id="SSF49695">
    <property type="entry name" value="gamma-Crystallin-like"/>
    <property type="match status" value="1"/>
</dbReference>
<dbReference type="AlphaFoldDB" id="A0A2K8JLY4"/>
<protein>
    <submittedName>
        <fullName evidence="3">Secreted peptide</fullName>
    </submittedName>
</protein>
<evidence type="ECO:0000256" key="1">
    <source>
        <dbReference type="SAM" id="MobiDB-lite"/>
    </source>
</evidence>
<evidence type="ECO:0000256" key="2">
    <source>
        <dbReference type="SAM" id="SignalP"/>
    </source>
</evidence>
<feature type="chain" id="PRO_5014765447" evidence="2">
    <location>
        <begin position="19"/>
        <end position="103"/>
    </location>
</feature>